<accession>A0A2N0BQE3</accession>
<dbReference type="Pfam" id="PF11026">
    <property type="entry name" value="DUF2721"/>
    <property type="match status" value="1"/>
</dbReference>
<reference evidence="2" key="1">
    <citation type="submission" date="2017-07" db="EMBL/GenBank/DDBJ databases">
        <title>Leptospira spp. isolated from tropical soils.</title>
        <authorList>
            <person name="Thibeaux R."/>
            <person name="Iraola G."/>
            <person name="Ferres I."/>
            <person name="Bierque E."/>
            <person name="Girault D."/>
            <person name="Soupe-Gilbert M.-E."/>
            <person name="Picardeau M."/>
            <person name="Goarant C."/>
        </authorList>
    </citation>
    <scope>NUCLEOTIDE SEQUENCE [LARGE SCALE GENOMIC DNA]</scope>
    <source>
        <strain evidence="2">ATI7-C-A5</strain>
    </source>
</reference>
<accession>A0A2N0BA04</accession>
<keyword evidence="1" id="KW-0472">Membrane</keyword>
<proteinExistence type="predicted"/>
<gene>
    <name evidence="2" type="ORF">CH379_08095</name>
</gene>
<feature type="transmembrane region" description="Helical" evidence="1">
    <location>
        <begin position="106"/>
        <end position="126"/>
    </location>
</feature>
<protein>
    <recommendedName>
        <fullName evidence="3">DUF2721 domain-containing protein</fullName>
    </recommendedName>
</protein>
<sequence>MKLYTKRLGRILSGMGPLSFNTPGLLFPAISLLMLAYTNRFLGLAGLARQLIGKYQEKKDPDLISQIANLRFRLSLIRHTQSMGILSLLFCTSCMTTLAFDLFLASWILFGLALTALVISLCICLLEIHLSVHALDIEMHALDKKD</sequence>
<keyword evidence="1" id="KW-1133">Transmembrane helix</keyword>
<feature type="transmembrane region" description="Helical" evidence="1">
    <location>
        <begin position="83"/>
        <end position="100"/>
    </location>
</feature>
<name>A0A2N0BA04_9LEPT</name>
<dbReference type="EMBL" id="NPEF01000065">
    <property type="protein sequence ID" value="PJZ93382.1"/>
    <property type="molecule type" value="Genomic_DNA"/>
</dbReference>
<evidence type="ECO:0008006" key="3">
    <source>
        <dbReference type="Google" id="ProtNLM"/>
    </source>
</evidence>
<comment type="caution">
    <text evidence="2">The sequence shown here is derived from an EMBL/GenBank/DDBJ whole genome shotgun (WGS) entry which is preliminary data.</text>
</comment>
<dbReference type="AlphaFoldDB" id="A0A2N0BA04"/>
<evidence type="ECO:0000313" key="2">
    <source>
        <dbReference type="EMBL" id="PJZ93382.1"/>
    </source>
</evidence>
<organism evidence="2">
    <name type="scientific">Leptospira ellisii</name>
    <dbReference type="NCBI Taxonomy" id="2023197"/>
    <lineage>
        <taxon>Bacteria</taxon>
        <taxon>Pseudomonadati</taxon>
        <taxon>Spirochaetota</taxon>
        <taxon>Spirochaetia</taxon>
        <taxon>Leptospirales</taxon>
        <taxon>Leptospiraceae</taxon>
        <taxon>Leptospira</taxon>
    </lineage>
</organism>
<dbReference type="OrthoDB" id="9813525at2"/>
<feature type="transmembrane region" description="Helical" evidence="1">
    <location>
        <begin position="25"/>
        <end position="48"/>
    </location>
</feature>
<evidence type="ECO:0000256" key="1">
    <source>
        <dbReference type="SAM" id="Phobius"/>
    </source>
</evidence>
<dbReference type="InterPro" id="IPR021279">
    <property type="entry name" value="DUF2721"/>
</dbReference>
<keyword evidence="1" id="KW-0812">Transmembrane</keyword>